<dbReference type="AlphaFoldDB" id="A0A934SSW5"/>
<keyword evidence="2 3" id="KW-0067">ATP-binding</keyword>
<feature type="domain" description="FtsK" evidence="6">
    <location>
        <begin position="383"/>
        <end position="568"/>
    </location>
</feature>
<evidence type="ECO:0000256" key="5">
    <source>
        <dbReference type="SAM" id="Phobius"/>
    </source>
</evidence>
<dbReference type="InterPro" id="IPR002543">
    <property type="entry name" value="FtsK_dom"/>
</dbReference>
<keyword evidence="5" id="KW-1133">Transmembrane helix</keyword>
<keyword evidence="1 3" id="KW-0547">Nucleotide-binding</keyword>
<keyword evidence="8" id="KW-1185">Reference proteome</keyword>
<sequence length="980" mass="104349">MTSPPDTRAGDTVRLRLPRPPDPPPRHPFPLLASLAPVVGSVVIWAITSSPFALVFALLGPLIAVASFADARVNGRRTARLERERFAADLADLYDAVLREHDRERERLHRRNPGPMALLDIPERDPERWHGNLQQPTPVVIGYGEIASGIVIDGEDSTNDGDVSAVRDRAATVDAAPVVVDARLGIGVCGPPELATSVARGLILQLANALAPETTVVGAESAEEWVTMLPHGLPGARAIAPGAASSTESTGTTLITFAELPDETSLRRATPVGEAMVAVGRTPRELPHRCRVVLRVGGAGRAAVVGHPDSAMLGPLGVVYLSAEQAAESAELLARAARTRRGTINELPSRLQFSAIPGALRGLESDLERARTTLSATFLSLETGPVAVDLVRHGPHAVVGGMTGSGKSELLLSWLLALAAAHSPSQVTFLLVDFKGGSAFSPITALPHVVGLVTDLDERTARRALHSLRAEVRHREQVLADAQARSIEDMPPTIELARLVIVVDEFAALVGDFAELHTLFADLAARGRSLGIHLILCTQRPAGVVRDSVLANVPLRLSLRVNNRADSSAVVGTDAAARLPVNPPGRAILALAGADPAVVQVAIVELSDIAAVTERWNGSAPGRRPWCPQLATVISTESITRRPSEGRSGIAFGVVDLPDLQRQEPAVWNPAADGSILVLGGGGAGKSELVRTLAAASGGRVIPPLPEEAWDAVAAVVDDLRRGRSLPEVLLIDDLDVLMTRFGDEHRDAFAAMLHEILRTGGGAELWLVLAARRLPGGLQSVVAGCESRVILRHSDRQEHLIAGGTAELYSSDAPPGRGEWRGAEVQVALEETPEQKVPDRTVPDRTVPDRTVPEPPVTATAIDPGETGLIVVTGRPAELTRRFPRAVDLTSPATGQLTLDPAEPRVWVADPQTWQARWSQFAILRHAVLVLIDRCTLTELRAITGQRVLPPPLDSARETAWLLHPDGTLERVLASHRCE</sequence>
<dbReference type="PANTHER" id="PTHR22683">
    <property type="entry name" value="SPORULATION PROTEIN RELATED"/>
    <property type="match status" value="1"/>
</dbReference>
<comment type="caution">
    <text evidence="7">The sequence shown here is derived from an EMBL/GenBank/DDBJ whole genome shotgun (WGS) entry which is preliminary data.</text>
</comment>
<dbReference type="RefSeq" id="WP_200555874.1">
    <property type="nucleotide sequence ID" value="NZ_JAEPES010000002.1"/>
</dbReference>
<keyword evidence="5" id="KW-0472">Membrane</keyword>
<evidence type="ECO:0000256" key="2">
    <source>
        <dbReference type="ARBA" id="ARBA00022840"/>
    </source>
</evidence>
<reference evidence="7" key="1">
    <citation type="submission" date="2021-01" db="EMBL/GenBank/DDBJ databases">
        <title>Lacisediminihabitans sp. nov. strain G11-30, isolated from Antarctic Soil.</title>
        <authorList>
            <person name="Li J."/>
        </authorList>
    </citation>
    <scope>NUCLEOTIDE SEQUENCE</scope>
    <source>
        <strain evidence="7">G11-30</strain>
    </source>
</reference>
<evidence type="ECO:0000256" key="4">
    <source>
        <dbReference type="SAM" id="MobiDB-lite"/>
    </source>
</evidence>
<evidence type="ECO:0000256" key="1">
    <source>
        <dbReference type="ARBA" id="ARBA00022741"/>
    </source>
</evidence>
<evidence type="ECO:0000313" key="7">
    <source>
        <dbReference type="EMBL" id="MBK4347519.1"/>
    </source>
</evidence>
<evidence type="ECO:0000259" key="6">
    <source>
        <dbReference type="PROSITE" id="PS50901"/>
    </source>
</evidence>
<feature type="binding site" evidence="3">
    <location>
        <begin position="401"/>
        <end position="408"/>
    </location>
    <ligand>
        <name>ATP</name>
        <dbReference type="ChEBI" id="CHEBI:30616"/>
    </ligand>
</feature>
<dbReference type="GO" id="GO:0005524">
    <property type="term" value="F:ATP binding"/>
    <property type="evidence" value="ECO:0007669"/>
    <property type="project" value="UniProtKB-UniRule"/>
</dbReference>
<dbReference type="Gene3D" id="3.40.50.300">
    <property type="entry name" value="P-loop containing nucleotide triphosphate hydrolases"/>
    <property type="match status" value="3"/>
</dbReference>
<dbReference type="PROSITE" id="PS50901">
    <property type="entry name" value="FTSK"/>
    <property type="match status" value="1"/>
</dbReference>
<dbReference type="GO" id="GO:0003677">
    <property type="term" value="F:DNA binding"/>
    <property type="evidence" value="ECO:0007669"/>
    <property type="project" value="InterPro"/>
</dbReference>
<dbReference type="SUPFAM" id="SSF52540">
    <property type="entry name" value="P-loop containing nucleoside triphosphate hydrolases"/>
    <property type="match status" value="2"/>
</dbReference>
<dbReference type="CDD" id="cd01127">
    <property type="entry name" value="TrwB_TraG_TraD_VirD4"/>
    <property type="match status" value="1"/>
</dbReference>
<dbReference type="SMART" id="SM00382">
    <property type="entry name" value="AAA"/>
    <property type="match status" value="2"/>
</dbReference>
<feature type="region of interest" description="Disordered" evidence="4">
    <location>
        <begin position="1"/>
        <end position="24"/>
    </location>
</feature>
<accession>A0A934SSW5</accession>
<organism evidence="7 8">
    <name type="scientific">Lacisediminihabitans changchengi</name>
    <dbReference type="NCBI Taxonomy" id="2787634"/>
    <lineage>
        <taxon>Bacteria</taxon>
        <taxon>Bacillati</taxon>
        <taxon>Actinomycetota</taxon>
        <taxon>Actinomycetes</taxon>
        <taxon>Micrococcales</taxon>
        <taxon>Microbacteriaceae</taxon>
        <taxon>Lacisediminihabitans</taxon>
    </lineage>
</organism>
<feature type="compositionally biased region" description="Basic and acidic residues" evidence="4">
    <location>
        <begin position="834"/>
        <end position="853"/>
    </location>
</feature>
<dbReference type="InterPro" id="IPR027417">
    <property type="entry name" value="P-loop_NTPase"/>
</dbReference>
<keyword evidence="5" id="KW-0812">Transmembrane</keyword>
<feature type="transmembrane region" description="Helical" evidence="5">
    <location>
        <begin position="53"/>
        <end position="73"/>
    </location>
</feature>
<dbReference type="InterPro" id="IPR003593">
    <property type="entry name" value="AAA+_ATPase"/>
</dbReference>
<evidence type="ECO:0000313" key="8">
    <source>
        <dbReference type="Proteomes" id="UP000636458"/>
    </source>
</evidence>
<name>A0A934SSW5_9MICO</name>
<protein>
    <recommendedName>
        <fullName evidence="6">FtsK domain-containing protein</fullName>
    </recommendedName>
</protein>
<feature type="transmembrane region" description="Helical" evidence="5">
    <location>
        <begin position="29"/>
        <end position="47"/>
    </location>
</feature>
<gene>
    <name evidence="7" type="ORF">IV501_07730</name>
</gene>
<dbReference type="Proteomes" id="UP000636458">
    <property type="component" value="Unassembled WGS sequence"/>
</dbReference>
<feature type="region of interest" description="Disordered" evidence="4">
    <location>
        <begin position="833"/>
        <end position="857"/>
    </location>
</feature>
<proteinExistence type="predicted"/>
<evidence type="ECO:0000256" key="3">
    <source>
        <dbReference type="PROSITE-ProRule" id="PRU00289"/>
    </source>
</evidence>
<dbReference type="InterPro" id="IPR050206">
    <property type="entry name" value="FtsK/SpoIIIE/SftA"/>
</dbReference>
<dbReference type="EMBL" id="JAEPES010000002">
    <property type="protein sequence ID" value="MBK4347519.1"/>
    <property type="molecule type" value="Genomic_DNA"/>
</dbReference>
<dbReference type="PANTHER" id="PTHR22683:SF1">
    <property type="entry name" value="TYPE VII SECRETION SYSTEM PROTEIN ESSC"/>
    <property type="match status" value="1"/>
</dbReference>
<dbReference type="Pfam" id="PF01580">
    <property type="entry name" value="FtsK_SpoIIIE"/>
    <property type="match status" value="1"/>
</dbReference>